<dbReference type="GO" id="GO:0009098">
    <property type="term" value="P:L-leucine biosynthetic process"/>
    <property type="evidence" value="ECO:0007669"/>
    <property type="project" value="UniProtKB-UniRule"/>
</dbReference>
<dbReference type="EMBL" id="VBAP01000007">
    <property type="protein sequence ID" value="TMI77049.1"/>
    <property type="molecule type" value="Genomic_DNA"/>
</dbReference>
<dbReference type="InterPro" id="IPR013709">
    <property type="entry name" value="2-isopropylmalate_synth_dimer"/>
</dbReference>
<comment type="function">
    <text evidence="11">Catalyzes the condensation of the acetyl group of acetyl-CoA with 3-methyl-2-oxobutanoate (2-ketoisovalerate) to form 3-carboxy-3-hydroxy-4-methylpentanoate (2-isopropylmalate).</text>
</comment>
<dbReference type="HAMAP" id="MF_01025">
    <property type="entry name" value="LeuA_type1"/>
    <property type="match status" value="1"/>
</dbReference>
<feature type="region of interest" description="Regulatory domain" evidence="11">
    <location>
        <begin position="391"/>
        <end position="544"/>
    </location>
</feature>
<accession>A0A537J0G5</accession>
<comment type="cofactor">
    <cofactor evidence="11">
        <name>Mn(2+)</name>
        <dbReference type="ChEBI" id="CHEBI:29035"/>
    </cofactor>
</comment>
<dbReference type="SMART" id="SM00917">
    <property type="entry name" value="LeuA_dimer"/>
    <property type="match status" value="1"/>
</dbReference>
<dbReference type="NCBIfam" id="TIGR00973">
    <property type="entry name" value="leuA_bact"/>
    <property type="match status" value="1"/>
</dbReference>
<dbReference type="PROSITE" id="PS00815">
    <property type="entry name" value="AIPM_HOMOCIT_SYNTH_1"/>
    <property type="match status" value="1"/>
</dbReference>
<feature type="binding site" evidence="11">
    <location>
        <position position="14"/>
    </location>
    <ligand>
        <name>Mn(2+)</name>
        <dbReference type="ChEBI" id="CHEBI:29035"/>
    </ligand>
</feature>
<keyword evidence="7 11" id="KW-0808">Transferase</keyword>
<dbReference type="GO" id="GO:0030145">
    <property type="term" value="F:manganese ion binding"/>
    <property type="evidence" value="ECO:0007669"/>
    <property type="project" value="UniProtKB-UniRule"/>
</dbReference>
<dbReference type="GO" id="GO:0005737">
    <property type="term" value="C:cytoplasm"/>
    <property type="evidence" value="ECO:0007669"/>
    <property type="project" value="UniProtKB-UniRule"/>
</dbReference>
<evidence type="ECO:0000313" key="14">
    <source>
        <dbReference type="EMBL" id="TMI77049.1"/>
    </source>
</evidence>
<keyword evidence="6 11" id="KW-0028">Amino-acid biosynthesis</keyword>
<comment type="caution">
    <text evidence="14">The sequence shown here is derived from an EMBL/GenBank/DDBJ whole genome shotgun (WGS) entry which is preliminary data.</text>
</comment>
<dbReference type="Gene3D" id="3.20.20.70">
    <property type="entry name" value="Aldolase class I"/>
    <property type="match status" value="1"/>
</dbReference>
<dbReference type="Pfam" id="PF08502">
    <property type="entry name" value="LeuA_dimer"/>
    <property type="match status" value="1"/>
</dbReference>
<dbReference type="InterPro" id="IPR013785">
    <property type="entry name" value="Aldolase_TIM"/>
</dbReference>
<keyword evidence="14" id="KW-0012">Acyltransferase</keyword>
<dbReference type="Pfam" id="PF22617">
    <property type="entry name" value="HCS_D2"/>
    <property type="match status" value="1"/>
</dbReference>
<comment type="subunit">
    <text evidence="11">Homodimer.</text>
</comment>
<organism evidence="14 15">
    <name type="scientific">Candidatus Segetimicrobium genomatis</name>
    <dbReference type="NCBI Taxonomy" id="2569760"/>
    <lineage>
        <taxon>Bacteria</taxon>
        <taxon>Bacillati</taxon>
        <taxon>Candidatus Sysuimicrobiota</taxon>
        <taxon>Candidatus Sysuimicrobiia</taxon>
        <taxon>Candidatus Sysuimicrobiales</taxon>
        <taxon>Candidatus Segetimicrobiaceae</taxon>
        <taxon>Candidatus Segetimicrobium</taxon>
    </lineage>
</organism>
<comment type="catalytic activity">
    <reaction evidence="11">
        <text>3-methyl-2-oxobutanoate + acetyl-CoA + H2O = (2S)-2-isopropylmalate + CoA + H(+)</text>
        <dbReference type="Rhea" id="RHEA:21524"/>
        <dbReference type="ChEBI" id="CHEBI:1178"/>
        <dbReference type="ChEBI" id="CHEBI:11851"/>
        <dbReference type="ChEBI" id="CHEBI:15377"/>
        <dbReference type="ChEBI" id="CHEBI:15378"/>
        <dbReference type="ChEBI" id="CHEBI:57287"/>
        <dbReference type="ChEBI" id="CHEBI:57288"/>
        <dbReference type="EC" id="2.3.3.13"/>
    </reaction>
</comment>
<dbReference type="InterPro" id="IPR002034">
    <property type="entry name" value="AIPM/Hcit_synth_CS"/>
</dbReference>
<gene>
    <name evidence="11" type="primary">leuA</name>
    <name evidence="14" type="ORF">E6H05_01450</name>
</gene>
<name>A0A537J0G5_9BACT</name>
<dbReference type="AlphaFoldDB" id="A0A537J0G5"/>
<dbReference type="GO" id="GO:0003852">
    <property type="term" value="F:2-isopropylmalate synthase activity"/>
    <property type="evidence" value="ECO:0007669"/>
    <property type="project" value="UniProtKB-UniRule"/>
</dbReference>
<dbReference type="UniPathway" id="UPA00048">
    <property type="reaction ID" value="UER00070"/>
</dbReference>
<keyword evidence="11" id="KW-0963">Cytoplasm</keyword>
<dbReference type="SUPFAM" id="SSF110921">
    <property type="entry name" value="2-isopropylmalate synthase LeuA, allosteric (dimerisation) domain"/>
    <property type="match status" value="1"/>
</dbReference>
<keyword evidence="9 11" id="KW-0464">Manganese</keyword>
<evidence type="ECO:0000256" key="10">
    <source>
        <dbReference type="ARBA" id="ARBA00023304"/>
    </source>
</evidence>
<evidence type="ECO:0000256" key="3">
    <source>
        <dbReference type="ARBA" id="ARBA00012973"/>
    </source>
</evidence>
<evidence type="ECO:0000256" key="11">
    <source>
        <dbReference type="HAMAP-Rule" id="MF_01025"/>
    </source>
</evidence>
<evidence type="ECO:0000256" key="5">
    <source>
        <dbReference type="ARBA" id="ARBA00022430"/>
    </source>
</evidence>
<dbReference type="InterPro" id="IPR050073">
    <property type="entry name" value="2-IPM_HCS-like"/>
</dbReference>
<dbReference type="Proteomes" id="UP000318834">
    <property type="component" value="Unassembled WGS sequence"/>
</dbReference>
<comment type="pathway">
    <text evidence="1 11">Amino-acid biosynthesis; L-leucine biosynthesis; L-leucine from 3-methyl-2-oxobutanoate: step 1/4.</text>
</comment>
<feature type="region of interest" description="Disordered" evidence="12">
    <location>
        <begin position="510"/>
        <end position="544"/>
    </location>
</feature>
<dbReference type="PROSITE" id="PS50991">
    <property type="entry name" value="PYR_CT"/>
    <property type="match status" value="1"/>
</dbReference>
<dbReference type="FunFam" id="3.20.20.70:FF:000010">
    <property type="entry name" value="2-isopropylmalate synthase"/>
    <property type="match status" value="1"/>
</dbReference>
<dbReference type="FunFam" id="1.10.238.260:FF:000001">
    <property type="entry name" value="2-isopropylmalate synthase"/>
    <property type="match status" value="1"/>
</dbReference>
<dbReference type="PANTHER" id="PTHR10277">
    <property type="entry name" value="HOMOCITRATE SYNTHASE-RELATED"/>
    <property type="match status" value="1"/>
</dbReference>
<feature type="binding site" evidence="11">
    <location>
        <position position="202"/>
    </location>
    <ligand>
        <name>Mn(2+)</name>
        <dbReference type="ChEBI" id="CHEBI:29035"/>
    </ligand>
</feature>
<proteinExistence type="inferred from homology"/>
<feature type="binding site" evidence="11">
    <location>
        <position position="204"/>
    </location>
    <ligand>
        <name>Mn(2+)</name>
        <dbReference type="ChEBI" id="CHEBI:29035"/>
    </ligand>
</feature>
<evidence type="ECO:0000256" key="12">
    <source>
        <dbReference type="SAM" id="MobiDB-lite"/>
    </source>
</evidence>
<dbReference type="CDD" id="cd07940">
    <property type="entry name" value="DRE_TIM_IPMS"/>
    <property type="match status" value="1"/>
</dbReference>
<protein>
    <recommendedName>
        <fullName evidence="4 11">2-isopropylmalate synthase</fullName>
        <ecNumber evidence="3 11">2.3.3.13</ecNumber>
    </recommendedName>
    <alternativeName>
        <fullName evidence="11">Alpha-IPM synthase</fullName>
    </alternativeName>
    <alternativeName>
        <fullName evidence="11">Alpha-isopropylmalate synthase</fullName>
    </alternativeName>
</protein>
<dbReference type="EC" id="2.3.3.13" evidence="3 11"/>
<dbReference type="PROSITE" id="PS00816">
    <property type="entry name" value="AIPM_HOMOCIT_SYNTH_2"/>
    <property type="match status" value="1"/>
</dbReference>
<evidence type="ECO:0000256" key="9">
    <source>
        <dbReference type="ARBA" id="ARBA00023211"/>
    </source>
</evidence>
<dbReference type="InterPro" id="IPR054691">
    <property type="entry name" value="LeuA/HCS_post-cat"/>
</dbReference>
<dbReference type="Gene3D" id="3.30.160.270">
    <property type="match status" value="1"/>
</dbReference>
<dbReference type="InterPro" id="IPR000891">
    <property type="entry name" value="PYR_CT"/>
</dbReference>
<evidence type="ECO:0000256" key="6">
    <source>
        <dbReference type="ARBA" id="ARBA00022605"/>
    </source>
</evidence>
<dbReference type="PANTHER" id="PTHR10277:SF9">
    <property type="entry name" value="2-ISOPROPYLMALATE SYNTHASE 1, CHLOROPLASTIC-RELATED"/>
    <property type="match status" value="1"/>
</dbReference>
<reference evidence="14 15" key="1">
    <citation type="journal article" date="2019" name="Nat. Microbiol.">
        <title>Mediterranean grassland soil C-N compound turnover is dependent on rainfall and depth, and is mediated by genomically divergent microorganisms.</title>
        <authorList>
            <person name="Diamond S."/>
            <person name="Andeer P.F."/>
            <person name="Li Z."/>
            <person name="Crits-Christoph A."/>
            <person name="Burstein D."/>
            <person name="Anantharaman K."/>
            <person name="Lane K.R."/>
            <person name="Thomas B.C."/>
            <person name="Pan C."/>
            <person name="Northen T.R."/>
            <person name="Banfield J.F."/>
        </authorList>
    </citation>
    <scope>NUCLEOTIDE SEQUENCE [LARGE SCALE GENOMIC DNA]</scope>
    <source>
        <strain evidence="14">NP_8</strain>
    </source>
</reference>
<feature type="domain" description="Pyruvate carboxyltransferase" evidence="13">
    <location>
        <begin position="5"/>
        <end position="267"/>
    </location>
</feature>
<keyword evidence="8 11" id="KW-0479">Metal-binding</keyword>
<evidence type="ECO:0000256" key="2">
    <source>
        <dbReference type="ARBA" id="ARBA00009396"/>
    </source>
</evidence>
<dbReference type="NCBIfam" id="NF002086">
    <property type="entry name" value="PRK00915.1-3"/>
    <property type="match status" value="1"/>
</dbReference>
<comment type="similarity">
    <text evidence="2 11">Belongs to the alpha-IPM synthase/homocitrate synthase family. LeuA type 1 subfamily.</text>
</comment>
<evidence type="ECO:0000256" key="4">
    <source>
        <dbReference type="ARBA" id="ARBA00018198"/>
    </source>
</evidence>
<dbReference type="GO" id="GO:0003985">
    <property type="term" value="F:acetyl-CoA C-acetyltransferase activity"/>
    <property type="evidence" value="ECO:0007669"/>
    <property type="project" value="UniProtKB-UniRule"/>
</dbReference>
<dbReference type="Pfam" id="PF00682">
    <property type="entry name" value="HMGL-like"/>
    <property type="match status" value="1"/>
</dbReference>
<keyword evidence="5 11" id="KW-0432">Leucine biosynthesis</keyword>
<dbReference type="InterPro" id="IPR036230">
    <property type="entry name" value="LeuA_allosteric_dom_sf"/>
</dbReference>
<feature type="binding site" evidence="11">
    <location>
        <position position="238"/>
    </location>
    <ligand>
        <name>Mn(2+)</name>
        <dbReference type="ChEBI" id="CHEBI:29035"/>
    </ligand>
</feature>
<evidence type="ECO:0000256" key="8">
    <source>
        <dbReference type="ARBA" id="ARBA00022723"/>
    </source>
</evidence>
<dbReference type="InterPro" id="IPR005671">
    <property type="entry name" value="LeuA_bact_synth"/>
</dbReference>
<dbReference type="SUPFAM" id="SSF51569">
    <property type="entry name" value="Aldolase"/>
    <property type="match status" value="1"/>
</dbReference>
<evidence type="ECO:0000256" key="1">
    <source>
        <dbReference type="ARBA" id="ARBA00004689"/>
    </source>
</evidence>
<dbReference type="Gene3D" id="1.10.238.260">
    <property type="match status" value="1"/>
</dbReference>
<evidence type="ECO:0000256" key="7">
    <source>
        <dbReference type="ARBA" id="ARBA00022679"/>
    </source>
</evidence>
<keyword evidence="10 11" id="KW-0100">Branched-chain amino acid biosynthesis</keyword>
<evidence type="ECO:0000259" key="13">
    <source>
        <dbReference type="PROSITE" id="PS50991"/>
    </source>
</evidence>
<evidence type="ECO:0000313" key="15">
    <source>
        <dbReference type="Proteomes" id="UP000318834"/>
    </source>
</evidence>
<sequence length="544" mass="58102">MADRVFIFDTTLRDGEQSPGFSMWPEEKLEMARQLARLGVDVIEAGFPISSPGEFEGVRRIAAGVRGPIICGLARANPKDVEAAAEAVRPAERARVHTFIATSPIHMARKLRMSPDEVLQTAQQAVAYARRLAPEVEFSAEDATRSDIDFLCRVFEAAIQAGATIINIPDTVGYAVPEEFGALVRSLLERVPGMDRITVSVHCHNDLGLATANTLAGVRAGARQVEGTVNGIGERAGNVALEEVIMALGTRRDSIGLTTGVDTTQIYPTSRLLCAFTGIDVQPNKAIVGANAFAHEAGIHQHGVLVDRRTYEIMTPASIGLPTNRLVLGKHSGRHAFEKVLQDAGIRLGADELERAFARFKEVCDRKKTVLQEEVIALVEEQFALFPRTWELGRFSVTTGTGRRPIATVRVTKGETEEERTASGDGPVNALFDAIASGVGVRPELVDYSVRAAAGGADAVGEAVVKLRWEGDLSVGRASSTDVLEASARAYLSAVNKILARQPGGQSAVIAGEEEVATAPAGPRDDSVTSSRSLPRAAPRGSSQ</sequence>